<protein>
    <submittedName>
        <fullName evidence="3">GLC7-interacting protein 2</fullName>
    </submittedName>
</protein>
<feature type="region of interest" description="Disordered" evidence="1">
    <location>
        <begin position="191"/>
        <end position="215"/>
    </location>
</feature>
<evidence type="ECO:0000313" key="4">
    <source>
        <dbReference type="Proteomes" id="UP000501346"/>
    </source>
</evidence>
<dbReference type="EMBL" id="CP049002">
    <property type="protein sequence ID" value="QID84593.1"/>
    <property type="molecule type" value="Genomic_DNA"/>
</dbReference>
<dbReference type="InterPro" id="IPR038175">
    <property type="entry name" value="CBM21_dom_sf"/>
</dbReference>
<dbReference type="GO" id="GO:0005979">
    <property type="term" value="P:regulation of glycogen biosynthetic process"/>
    <property type="evidence" value="ECO:0007669"/>
    <property type="project" value="TreeGrafter"/>
</dbReference>
<evidence type="ECO:0000259" key="2">
    <source>
        <dbReference type="PROSITE" id="PS51159"/>
    </source>
</evidence>
<dbReference type="GO" id="GO:0008157">
    <property type="term" value="F:protein phosphatase 1 binding"/>
    <property type="evidence" value="ECO:0007669"/>
    <property type="project" value="TreeGrafter"/>
</dbReference>
<dbReference type="GO" id="GO:2001069">
    <property type="term" value="F:glycogen binding"/>
    <property type="evidence" value="ECO:0007669"/>
    <property type="project" value="TreeGrafter"/>
</dbReference>
<feature type="compositionally biased region" description="Low complexity" evidence="1">
    <location>
        <begin position="301"/>
        <end position="312"/>
    </location>
</feature>
<dbReference type="PANTHER" id="PTHR12307:SF36">
    <property type="entry name" value="GLYCOGEN-BINDING SUBUNIT 76A"/>
    <property type="match status" value="1"/>
</dbReference>
<feature type="compositionally biased region" description="Basic and acidic residues" evidence="1">
    <location>
        <begin position="202"/>
        <end position="213"/>
    </location>
</feature>
<dbReference type="Proteomes" id="UP000501346">
    <property type="component" value="Chromosome SeV"/>
</dbReference>
<dbReference type="PANTHER" id="PTHR12307">
    <property type="entry name" value="PROTEIN PHOSPHATASE 1 REGULATORY SUBUNIT"/>
    <property type="match status" value="1"/>
</dbReference>
<feature type="region of interest" description="Disordered" evidence="1">
    <location>
        <begin position="72"/>
        <end position="159"/>
    </location>
</feature>
<organism evidence="3 4">
    <name type="scientific">Saccharomyces pastorianus</name>
    <name type="common">Lager yeast</name>
    <name type="synonym">Saccharomyces cerevisiae x Saccharomyces eubayanus</name>
    <dbReference type="NCBI Taxonomy" id="27292"/>
    <lineage>
        <taxon>Eukaryota</taxon>
        <taxon>Fungi</taxon>
        <taxon>Dikarya</taxon>
        <taxon>Ascomycota</taxon>
        <taxon>Saccharomycotina</taxon>
        <taxon>Saccharomycetes</taxon>
        <taxon>Saccharomycetales</taxon>
        <taxon>Saccharomycetaceae</taxon>
        <taxon>Saccharomyces</taxon>
    </lineage>
</organism>
<reference evidence="3 4" key="1">
    <citation type="journal article" date="2019" name="BMC Genomics">
        <title>Chromosome level assembly and comparative genome analysis confirm lager-brewing yeasts originated from a single hybridization.</title>
        <authorList>
            <person name="Salazar A.N."/>
            <person name="Gorter de Vries A.R."/>
            <person name="van den Broek M."/>
            <person name="Brouwers N."/>
            <person name="de la Torre Cortes P."/>
            <person name="Kuijpers N.G.A."/>
            <person name="Daran J.G."/>
            <person name="Abeel T."/>
        </authorList>
    </citation>
    <scope>NUCLEOTIDE SEQUENCE [LARGE SCALE GENOMIC DNA]</scope>
    <source>
        <strain evidence="3 4">CBS 1483</strain>
    </source>
</reference>
<dbReference type="InterPro" id="IPR005036">
    <property type="entry name" value="CBM21_dom"/>
</dbReference>
<evidence type="ECO:0000313" key="3">
    <source>
        <dbReference type="EMBL" id="QID84593.1"/>
    </source>
</evidence>
<feature type="region of interest" description="Disordered" evidence="1">
    <location>
        <begin position="295"/>
        <end position="316"/>
    </location>
</feature>
<dbReference type="Pfam" id="PF03370">
    <property type="entry name" value="CBM_21"/>
    <property type="match status" value="1"/>
</dbReference>
<evidence type="ECO:0000256" key="1">
    <source>
        <dbReference type="SAM" id="MobiDB-lite"/>
    </source>
</evidence>
<dbReference type="OrthoDB" id="1881at2759"/>
<gene>
    <name evidence="3" type="primary">GIP2_2</name>
    <name evidence="3" type="ORF">GRS66_007105</name>
</gene>
<feature type="domain" description="CBM21" evidence="2">
    <location>
        <begin position="422"/>
        <end position="538"/>
    </location>
</feature>
<feature type="region of interest" description="Disordered" evidence="1">
    <location>
        <begin position="1"/>
        <end position="36"/>
    </location>
</feature>
<proteinExistence type="predicted"/>
<dbReference type="InterPro" id="IPR050782">
    <property type="entry name" value="PP1_regulatory_subunit_3"/>
</dbReference>
<dbReference type="AlphaFoldDB" id="A0A6C1E6T4"/>
<dbReference type="PROSITE" id="PS51159">
    <property type="entry name" value="CBM21"/>
    <property type="match status" value="1"/>
</dbReference>
<name>A0A6C1E6T4_SACPS</name>
<feature type="compositionally biased region" description="Polar residues" evidence="1">
    <location>
        <begin position="83"/>
        <end position="94"/>
    </location>
</feature>
<dbReference type="GO" id="GO:0000164">
    <property type="term" value="C:protein phosphatase type 1 complex"/>
    <property type="evidence" value="ECO:0007669"/>
    <property type="project" value="TreeGrafter"/>
</dbReference>
<keyword evidence="4" id="KW-1185">Reference proteome</keyword>
<sequence length="552" mass="62842">MYIKAEQKPPQFKKNDEKSHRNKNQRLPDLETDFKDHGVNLDLYRKDMNGSAEETLNSLKFLHKPQRVTQMRANRFPEEEVQRNTNLNKRISSARNDENSENDDDSSSGGPATGKTEATSNSSAKYPFKIELPPLSPRSFLATPSYETEYPETKSPGNDMNFEYDEEILIPFAPPVYKKSGELLKSSLKRRSKSLPTTPGIRESRGDGCRRGGDGPVLLRSKSVHFNQATPVKYFAEDESPINVNKTEQYDNRLSFKHKPVNLMVDPDEEEKLLSLGLETTSIGDDLTTVAPKGFTNPAKNPNASNGNSINNTKLRKSKRFQSLVKNKTVIPPPKLNKNFTNGGSIDEFQNRDSTNYHVVGLYSKNFPILSNKNPKSLKLNIFINLSQNKKVFLQELSLYIHRDSNFLFSTPSFNNIPEGHNNNNNNEGIMNKGNNTGCTRLIVGRILVKNIFYDKRVVIRYTWDGWRTAHEVECVYISNGDGILPGTDMDIFHFIIDDASKLDPRGRLEFCIHYSTRNDYKREEYWDNNNGKNYKVEVVMDGFKDPFAVVG</sequence>
<dbReference type="Gene3D" id="2.60.40.2440">
    <property type="entry name" value="Carbohydrate binding type-21 domain"/>
    <property type="match status" value="1"/>
</dbReference>
<accession>A0A6C1E6T4</accession>
<feature type="compositionally biased region" description="Basic and acidic residues" evidence="1">
    <location>
        <begin position="26"/>
        <end position="36"/>
    </location>
</feature>